<keyword evidence="4" id="KW-1185">Reference proteome</keyword>
<sequence>MTWTSDKAWTMPSMPAEADPTPNPNSPWAHDTQVLAGWQALDCALPAVRPVFEACAHEAIARLSPASLQAFWQGGRQLGKLGRGAAPVLAWLTYWPEVVEALGESDAEQAFEVVMALLLRMNKSPNSAAMTHLLTSLGPVAQRLGGLSVLQAYLHTVGHFMDRTTGSIHGRQATLPSAGLPELLLQAPRLLQTLSLSGWQAWVDFGARAYAHHPPQKEDYFALRSPDSLAVLQRERHGTLLRDAERTLSLSLQAMWQLQAHVLPLPTAQMSEEHGVQAVSVLPCLLLESTDKGTSYAMGLPDVLDARDGVSALDRYRLMLMHMAGHIQWSTPCIADNWSPMQRLAVEWFEDTRIDWILMRTWPGLRQNLLALYPPVQEGGCNEATHACVLHRLSVWSRSVLDERFEVQDPQLREWRDRFMALVDGQGQGTDAEQGVVTGQVRTAQVAQLALQFVARTRRPSDAQAQVHFEHTQVDWRDDNRHLWQFIENGDEEDTAPSPTRVADEELHSLPPQLYPEWDYLAGSERPDWVRVFEYLHPPGHAADIDQLLLRHAALSKRLQRLLDQLKPQGRTRERHLENGSELDLDVALAAHIDLKTGHIPSHRVEQHIKPVERDVSVQLVMDLSASLNEKAPGSDQTVLQISQESVALLAWALHQLGDALAIGGFHSNTRHDVRYMHIKGFEEPWADPVKARLAALEPAYSTRMGVAIRHAARTLIKRKSTKKILLVLTDGEPSDVDVTDPNYLMHDARQVVHSLQSQGVFVWCIQLHPAHEASVRHVFGDHFTLVDRMAQLPETLASLFFKLTR</sequence>
<reference evidence="3" key="1">
    <citation type="submission" date="2023-05" db="EMBL/GenBank/DDBJ databases">
        <title>Limnohabitans sp. strain HM2-2 Genome sequencing and assembly.</title>
        <authorList>
            <person name="Jung Y."/>
        </authorList>
    </citation>
    <scope>NUCLEOTIDE SEQUENCE</scope>
    <source>
        <strain evidence="3">HM2-2</strain>
    </source>
</reference>
<dbReference type="Gene3D" id="3.40.50.410">
    <property type="entry name" value="von Willebrand factor, type A domain"/>
    <property type="match status" value="1"/>
</dbReference>
<proteinExistence type="predicted"/>
<evidence type="ECO:0000259" key="2">
    <source>
        <dbReference type="PROSITE" id="PS50234"/>
    </source>
</evidence>
<dbReference type="Proteomes" id="UP001431902">
    <property type="component" value="Unassembled WGS sequence"/>
</dbReference>
<evidence type="ECO:0000256" key="1">
    <source>
        <dbReference type="SAM" id="MobiDB-lite"/>
    </source>
</evidence>
<dbReference type="InterPro" id="IPR036465">
    <property type="entry name" value="vWFA_dom_sf"/>
</dbReference>
<evidence type="ECO:0000313" key="3">
    <source>
        <dbReference type="EMBL" id="MDI9234114.1"/>
    </source>
</evidence>
<dbReference type="PANTHER" id="PTHR41248">
    <property type="entry name" value="NORD PROTEIN"/>
    <property type="match status" value="1"/>
</dbReference>
<protein>
    <submittedName>
        <fullName evidence="3">VWA domain-containing protein</fullName>
    </submittedName>
</protein>
<dbReference type="Pfam" id="PF00092">
    <property type="entry name" value="VWA"/>
    <property type="match status" value="1"/>
</dbReference>
<dbReference type="PROSITE" id="PS50234">
    <property type="entry name" value="VWFA"/>
    <property type="match status" value="1"/>
</dbReference>
<dbReference type="SMART" id="SM00327">
    <property type="entry name" value="VWA"/>
    <property type="match status" value="1"/>
</dbReference>
<dbReference type="InterPro" id="IPR051928">
    <property type="entry name" value="NorD/CobT"/>
</dbReference>
<gene>
    <name evidence="3" type="ORF">QLQ16_09720</name>
</gene>
<dbReference type="PANTHER" id="PTHR41248:SF1">
    <property type="entry name" value="NORD PROTEIN"/>
    <property type="match status" value="1"/>
</dbReference>
<name>A0ABT6X7K9_9BURK</name>
<comment type="caution">
    <text evidence="3">The sequence shown here is derived from an EMBL/GenBank/DDBJ whole genome shotgun (WGS) entry which is preliminary data.</text>
</comment>
<organism evidence="3 4">
    <name type="scientific">Limnohabitans lacus</name>
    <dbReference type="NCBI Taxonomy" id="3045173"/>
    <lineage>
        <taxon>Bacteria</taxon>
        <taxon>Pseudomonadati</taxon>
        <taxon>Pseudomonadota</taxon>
        <taxon>Betaproteobacteria</taxon>
        <taxon>Burkholderiales</taxon>
        <taxon>Comamonadaceae</taxon>
        <taxon>Limnohabitans</taxon>
    </lineage>
</organism>
<evidence type="ECO:0000313" key="4">
    <source>
        <dbReference type="Proteomes" id="UP001431902"/>
    </source>
</evidence>
<feature type="region of interest" description="Disordered" evidence="1">
    <location>
        <begin position="1"/>
        <end position="25"/>
    </location>
</feature>
<dbReference type="SUPFAM" id="SSF53300">
    <property type="entry name" value="vWA-like"/>
    <property type="match status" value="1"/>
</dbReference>
<dbReference type="InterPro" id="IPR002035">
    <property type="entry name" value="VWF_A"/>
</dbReference>
<dbReference type="EMBL" id="JASGBH010000006">
    <property type="protein sequence ID" value="MDI9234114.1"/>
    <property type="molecule type" value="Genomic_DNA"/>
</dbReference>
<dbReference type="CDD" id="cd01454">
    <property type="entry name" value="vWA_norD_type"/>
    <property type="match status" value="1"/>
</dbReference>
<feature type="domain" description="VWFA" evidence="2">
    <location>
        <begin position="617"/>
        <end position="806"/>
    </location>
</feature>
<accession>A0ABT6X7K9</accession>